<sequence length="155" mass="17068">MSKHTLDIRWQQQASDSFATGEFSREHEWLLDNGDTLKASSSPSIIAEPLSSTQAIDPEEAFIGALASCHMMAFLAIAAKRKYIVTHYSDSPVGTLGKMANGKTGVSQLTLSPKVSFSEEKQPSHEQLQKLHQMAHNSCYIANSVTTKVEIKPYQ</sequence>
<dbReference type="InterPro" id="IPR003718">
    <property type="entry name" value="OsmC/Ohr_fam"/>
</dbReference>
<organism evidence="1 2">
    <name type="scientific">Shewanella corallii</name>
    <dbReference type="NCBI Taxonomy" id="560080"/>
    <lineage>
        <taxon>Bacteria</taxon>
        <taxon>Pseudomonadati</taxon>
        <taxon>Pseudomonadota</taxon>
        <taxon>Gammaproteobacteria</taxon>
        <taxon>Alteromonadales</taxon>
        <taxon>Shewanellaceae</taxon>
        <taxon>Shewanella</taxon>
    </lineage>
</organism>
<dbReference type="Proteomes" id="UP001202831">
    <property type="component" value="Unassembled WGS sequence"/>
</dbReference>
<proteinExistence type="predicted"/>
<comment type="caution">
    <text evidence="1">The sequence shown here is derived from an EMBL/GenBank/DDBJ whole genome shotgun (WGS) entry which is preliminary data.</text>
</comment>
<reference evidence="1 2" key="1">
    <citation type="submission" date="2022-01" db="EMBL/GenBank/DDBJ databases">
        <title>Whole genome-based taxonomy of the Shewanellaceae.</title>
        <authorList>
            <person name="Martin-Rodriguez A.J."/>
        </authorList>
    </citation>
    <scope>NUCLEOTIDE SEQUENCE [LARGE SCALE GENOMIC DNA]</scope>
    <source>
        <strain evidence="1 2">DSM 21332</strain>
    </source>
</reference>
<gene>
    <name evidence="1" type="ORF">L2725_19325</name>
</gene>
<dbReference type="Pfam" id="PF02566">
    <property type="entry name" value="OsmC"/>
    <property type="match status" value="1"/>
</dbReference>
<dbReference type="EMBL" id="JAKIKT010000009">
    <property type="protein sequence ID" value="MCL2915897.1"/>
    <property type="molecule type" value="Genomic_DNA"/>
</dbReference>
<evidence type="ECO:0000313" key="2">
    <source>
        <dbReference type="Proteomes" id="UP001202831"/>
    </source>
</evidence>
<evidence type="ECO:0000313" key="1">
    <source>
        <dbReference type="EMBL" id="MCL2915897.1"/>
    </source>
</evidence>
<dbReference type="InterPro" id="IPR052707">
    <property type="entry name" value="OsmC_Ohr_Peroxiredoxin"/>
</dbReference>
<dbReference type="Gene3D" id="3.30.300.20">
    <property type="match status" value="1"/>
</dbReference>
<dbReference type="InterPro" id="IPR036102">
    <property type="entry name" value="OsmC/Ohrsf"/>
</dbReference>
<protein>
    <submittedName>
        <fullName evidence="1">OsmC family protein</fullName>
    </submittedName>
</protein>
<dbReference type="InterPro" id="IPR015946">
    <property type="entry name" value="KH_dom-like_a/b"/>
</dbReference>
<keyword evidence="2" id="KW-1185">Reference proteome</keyword>
<dbReference type="RefSeq" id="WP_249250465.1">
    <property type="nucleotide sequence ID" value="NZ_JAKIKT010000009.1"/>
</dbReference>
<name>A0ABT0NBN9_9GAMM</name>
<dbReference type="PANTHER" id="PTHR42830">
    <property type="entry name" value="OSMOTICALLY INDUCIBLE FAMILY PROTEIN"/>
    <property type="match status" value="1"/>
</dbReference>
<accession>A0ABT0NBN9</accession>
<dbReference type="SUPFAM" id="SSF82784">
    <property type="entry name" value="OsmC-like"/>
    <property type="match status" value="1"/>
</dbReference>
<dbReference type="PANTHER" id="PTHR42830:SF2">
    <property type="entry name" value="OSMC_OHR FAMILY PROTEIN"/>
    <property type="match status" value="1"/>
</dbReference>